<reference evidence="2 3" key="1">
    <citation type="submission" date="2019-02" db="EMBL/GenBank/DDBJ databases">
        <title>Fecal viral diversity of captive and wild Tasmanian devils characterized using virion-enriched metagenomics and meta-transcriptomics.</title>
        <authorList>
            <person name="Chong R."/>
            <person name="Shi M."/>
            <person name="Grueber C."/>
            <person name="Holmes E.C."/>
            <person name="Hogg C.J."/>
            <person name="Belov K."/>
            <person name="Barrs V.R."/>
        </authorList>
    </citation>
    <scope>NUCLEOTIDE SEQUENCE [LARGE SCALE GENOMIC DNA]</scope>
    <source>
        <strain evidence="3">Tasmania/Sarcophilus_harrisii/2017/frag_3871_SRR8048111</strain>
    </source>
</reference>
<dbReference type="RefSeq" id="YP_010798220.1">
    <property type="nucleotide sequence ID" value="NC_076368.1"/>
</dbReference>
<feature type="region of interest" description="Disordered" evidence="1">
    <location>
        <begin position="405"/>
        <end position="428"/>
    </location>
</feature>
<dbReference type="GeneID" id="80536330"/>
<protein>
    <submittedName>
        <fullName evidence="2">VP1/VP2</fullName>
    </submittedName>
</protein>
<proteinExistence type="predicted"/>
<keyword evidence="3" id="KW-1185">Reference proteome</keyword>
<sequence length="428" mass="48356">MSKEITFSTLQYVYITNTPFTYPDDNNANGAFPATTTQISTGWQLIPNMLWAHLVTPKQWTDLKIQYQAYTVKSISATVFNMIPLTETLAIQGNVTFAAFNNTIYALGYTDDIYETAPFDWLTPRNNFNLAYKEGARYQNQTPACINLPTFNYLIAQPGAPDALYGRADGCFWDPLTRPNKIMELRPGKNAIKFHWETHPADKGIWYNLDSVMFSSPYLPDGLTRKSGETTGEATGIRPRIDDGIQAARNDMLNQPVVRTWYLNYSLWKAMGSNIPFIGAPSTPGYRQPNFDNTDGAIMDTGQNNTQYKYPPTQWFLKLIPLYDANNALIQTRAQIGILKSITLGVKPRESAMYAPSYNTFHEGIYDTYSVNLSLTNYDTCTVRARAANAPRMSFFTYDPYNEGTTTGSTSTTTTMTDSRDSRRYKPY</sequence>
<organism evidence="2 3">
    <name type="scientific">Tasmanian devil-associated chapparvovirus 1</name>
    <dbReference type="NCBI Taxonomy" id="2529482"/>
    <lineage>
        <taxon>Viruses</taxon>
        <taxon>Monodnaviria</taxon>
        <taxon>Shotokuvirae</taxon>
        <taxon>Cossaviricota</taxon>
        <taxon>Quintoviricetes</taxon>
        <taxon>Piccovirales</taxon>
        <taxon>Parvoviridae</taxon>
        <taxon>Hamaparvovirinae</taxon>
        <taxon>Chaphamaparvovirus</taxon>
        <taxon>Chaphamaparvovirus dasyurid1</taxon>
    </lineage>
</organism>
<feature type="compositionally biased region" description="Basic and acidic residues" evidence="1">
    <location>
        <begin position="418"/>
        <end position="428"/>
    </location>
</feature>
<evidence type="ECO:0000313" key="3">
    <source>
        <dbReference type="Proteomes" id="UP000676700"/>
    </source>
</evidence>
<name>A0A481W669_9VIRU</name>
<evidence type="ECO:0000313" key="2">
    <source>
        <dbReference type="EMBL" id="QBJ04586.1"/>
    </source>
</evidence>
<feature type="compositionally biased region" description="Low complexity" evidence="1">
    <location>
        <begin position="405"/>
        <end position="417"/>
    </location>
</feature>
<evidence type="ECO:0000256" key="1">
    <source>
        <dbReference type="SAM" id="MobiDB-lite"/>
    </source>
</evidence>
<dbReference type="KEGG" id="vg:80536330"/>
<dbReference type="Proteomes" id="UP000676700">
    <property type="component" value="Segment"/>
</dbReference>
<dbReference type="EMBL" id="MK513528">
    <property type="protein sequence ID" value="QBJ04586.1"/>
    <property type="molecule type" value="Genomic_DNA"/>
</dbReference>
<accession>A0A481W669</accession>